<sequence length="690" mass="76168">MATRLSVDYKFFKNKSQELQDYISNNLLYDFEFISNYLDSIESSDQSSCIEDLKAQWINCSQPLQYGQHLKGKLVLFDFFTYCCINCLHVLPTLREIERVHSVKDGLVVIGVHSAKFVNERDTSNIEHAAERYSITHPIINDHELTLWNMFSISCWPTFLLVSPTGRMLYVMIGEILVNKIPQLVDHVLRYYRGKSLILPHELPILKGSVATHSFLKYPGKIHVNSESGHIYISDTGHHRIVVIQSDTSSIISIIGSGRIGLRDGPIAQAEFNSPQGLASKGSMLYIADTENHAIRQVDLERGVVSTLCGTGKLGLDKEGGGVYKEQEISSPWDLEIGGDKSQLLFVAMAGTHQIWILFLTDSLWLKGTSYKAGTMLRFAGTGDEANRNNSYPHRACFAQPSGISINRSGGLLYIADSESGCVRSLSLKDGAVKGVVGGGLDPLDLFSYGDIDGEGRDVRLQHPMAVAYNLKNNSVFVADAYNHKIKVISIVDKSCITLTGNGKAGCVDEMLKSAQFYEPSGLALDSVRQILYVADTNNHTVRAIDLIAGNVSTLSLENTVYSKLEGADGSFDVKVGNTCSLIIVMNFSESLKVNPKSSWEIVVPLQSSSYVSAPVMKGKISLDSTSKLLLVYSHADNPADIQVFIHLYLEYCEGVLCKISQKFYSVSFLFDDHCTELEQSLSISVNELS</sequence>
<proteinExistence type="predicted"/>
<name>A0AAV7JD99_9METZ</name>
<keyword evidence="1" id="KW-0677">Repeat</keyword>
<dbReference type="SUPFAM" id="SSF52833">
    <property type="entry name" value="Thioredoxin-like"/>
    <property type="match status" value="1"/>
</dbReference>
<protein>
    <submittedName>
        <fullName evidence="3">NHL repeat-containing protein 2</fullName>
    </submittedName>
</protein>
<dbReference type="Pfam" id="PF01436">
    <property type="entry name" value="NHL"/>
    <property type="match status" value="3"/>
</dbReference>
<dbReference type="CDD" id="cd14951">
    <property type="entry name" value="NHL-2_like"/>
    <property type="match status" value="1"/>
</dbReference>
<dbReference type="PANTHER" id="PTHR46388:SF2">
    <property type="entry name" value="NHL REPEAT-CONTAINING PROTEIN 2"/>
    <property type="match status" value="1"/>
</dbReference>
<feature type="domain" description="Thioredoxin-like fold" evidence="2">
    <location>
        <begin position="72"/>
        <end position="167"/>
    </location>
</feature>
<dbReference type="AlphaFoldDB" id="A0AAV7JD99"/>
<dbReference type="Gene3D" id="3.40.30.10">
    <property type="entry name" value="Glutaredoxin"/>
    <property type="match status" value="1"/>
</dbReference>
<dbReference type="EMBL" id="JAKMXF010000354">
    <property type="protein sequence ID" value="KAI6646689.1"/>
    <property type="molecule type" value="Genomic_DNA"/>
</dbReference>
<keyword evidence="4" id="KW-1185">Reference proteome</keyword>
<comment type="caution">
    <text evidence="3">The sequence shown here is derived from an EMBL/GenBank/DDBJ whole genome shotgun (WGS) entry which is preliminary data.</text>
</comment>
<accession>A0AAV7JD99</accession>
<dbReference type="InterPro" id="IPR001258">
    <property type="entry name" value="NHL_repeat"/>
</dbReference>
<dbReference type="InterPro" id="IPR036249">
    <property type="entry name" value="Thioredoxin-like_sf"/>
</dbReference>
<organism evidence="3 4">
    <name type="scientific">Oopsacas minuta</name>
    <dbReference type="NCBI Taxonomy" id="111878"/>
    <lineage>
        <taxon>Eukaryota</taxon>
        <taxon>Metazoa</taxon>
        <taxon>Porifera</taxon>
        <taxon>Hexactinellida</taxon>
        <taxon>Hexasterophora</taxon>
        <taxon>Lyssacinosida</taxon>
        <taxon>Leucopsacidae</taxon>
        <taxon>Oopsacas</taxon>
    </lineage>
</organism>
<evidence type="ECO:0000259" key="2">
    <source>
        <dbReference type="Pfam" id="PF13905"/>
    </source>
</evidence>
<evidence type="ECO:0000313" key="3">
    <source>
        <dbReference type="EMBL" id="KAI6646689.1"/>
    </source>
</evidence>
<dbReference type="SUPFAM" id="SSF101898">
    <property type="entry name" value="NHL repeat"/>
    <property type="match status" value="1"/>
</dbReference>
<evidence type="ECO:0000256" key="1">
    <source>
        <dbReference type="ARBA" id="ARBA00022737"/>
    </source>
</evidence>
<dbReference type="Gene3D" id="2.120.10.30">
    <property type="entry name" value="TolB, C-terminal domain"/>
    <property type="match status" value="3"/>
</dbReference>
<dbReference type="InterPro" id="IPR011042">
    <property type="entry name" value="6-blade_b-propeller_TolB-like"/>
</dbReference>
<dbReference type="InterPro" id="IPR012336">
    <property type="entry name" value="Thioredoxin-like_fold"/>
</dbReference>
<dbReference type="Pfam" id="PF13905">
    <property type="entry name" value="Thioredoxin_8"/>
    <property type="match status" value="1"/>
</dbReference>
<dbReference type="Proteomes" id="UP001165289">
    <property type="component" value="Unassembled WGS sequence"/>
</dbReference>
<dbReference type="PANTHER" id="PTHR46388">
    <property type="entry name" value="NHL REPEAT-CONTAINING PROTEIN 2"/>
    <property type="match status" value="1"/>
</dbReference>
<evidence type="ECO:0000313" key="4">
    <source>
        <dbReference type="Proteomes" id="UP001165289"/>
    </source>
</evidence>
<reference evidence="3 4" key="1">
    <citation type="journal article" date="2023" name="BMC Biol.">
        <title>The compact genome of the sponge Oopsacas minuta (Hexactinellida) is lacking key metazoan core genes.</title>
        <authorList>
            <person name="Santini S."/>
            <person name="Schenkelaars Q."/>
            <person name="Jourda C."/>
            <person name="Duchesne M."/>
            <person name="Belahbib H."/>
            <person name="Rocher C."/>
            <person name="Selva M."/>
            <person name="Riesgo A."/>
            <person name="Vervoort M."/>
            <person name="Leys S.P."/>
            <person name="Kodjabachian L."/>
            <person name="Le Bivic A."/>
            <person name="Borchiellini C."/>
            <person name="Claverie J.M."/>
            <person name="Renard E."/>
        </authorList>
    </citation>
    <scope>NUCLEOTIDE SEQUENCE [LARGE SCALE GENOMIC DNA]</scope>
    <source>
        <strain evidence="3">SPO-2</strain>
    </source>
</reference>
<gene>
    <name evidence="3" type="ORF">LOD99_12810</name>
</gene>
<dbReference type="InterPro" id="IPR045302">
    <property type="entry name" value="NHL2_NHL_rpt_dom"/>
</dbReference>